<evidence type="ECO:0000256" key="6">
    <source>
        <dbReference type="ARBA" id="ARBA00023136"/>
    </source>
</evidence>
<evidence type="ECO:0000256" key="10">
    <source>
        <dbReference type="ARBA" id="ARBA00023224"/>
    </source>
</evidence>
<dbReference type="PRINTS" id="PR00424">
    <property type="entry name" value="ADENOSINER"/>
</dbReference>
<evidence type="ECO:0000256" key="1">
    <source>
        <dbReference type="ARBA" id="ARBA00004651"/>
    </source>
</evidence>
<evidence type="ECO:0000313" key="13">
    <source>
        <dbReference type="EMBL" id="KAG5274927.1"/>
    </source>
</evidence>
<comment type="similarity">
    <text evidence="11">Belongs to the G-protein coupled receptor 1 family.</text>
</comment>
<evidence type="ECO:0000256" key="7">
    <source>
        <dbReference type="ARBA" id="ARBA00023157"/>
    </source>
</evidence>
<keyword evidence="7 11" id="KW-1015">Disulfide bond</keyword>
<feature type="transmembrane region" description="Helical" evidence="11">
    <location>
        <begin position="120"/>
        <end position="143"/>
    </location>
</feature>
<dbReference type="AlphaFoldDB" id="A0AAV6GNI0"/>
<feature type="transmembrane region" description="Helical" evidence="11">
    <location>
        <begin position="163"/>
        <end position="196"/>
    </location>
</feature>
<dbReference type="InterPro" id="IPR000276">
    <property type="entry name" value="GPCR_Rhodpsn"/>
</dbReference>
<dbReference type="EMBL" id="JADWDJ010000010">
    <property type="protein sequence ID" value="KAG5274927.1"/>
    <property type="molecule type" value="Genomic_DNA"/>
</dbReference>
<feature type="transmembrane region" description="Helical" evidence="11">
    <location>
        <begin position="42"/>
        <end position="66"/>
    </location>
</feature>
<dbReference type="GO" id="GO:0045202">
    <property type="term" value="C:synapse"/>
    <property type="evidence" value="ECO:0007669"/>
    <property type="project" value="TreeGrafter"/>
</dbReference>
<feature type="transmembrane region" description="Helical" evidence="11">
    <location>
        <begin position="223"/>
        <end position="241"/>
    </location>
</feature>
<dbReference type="InterPro" id="IPR017452">
    <property type="entry name" value="GPCR_Rhodpsn_7TM"/>
</dbReference>
<keyword evidence="10 11" id="KW-0807">Transducer</keyword>
<evidence type="ECO:0000256" key="9">
    <source>
        <dbReference type="ARBA" id="ARBA00023180"/>
    </source>
</evidence>
<dbReference type="GO" id="GO:0001609">
    <property type="term" value="F:G protein-coupled adenosine receptor activity"/>
    <property type="evidence" value="ECO:0007669"/>
    <property type="project" value="UniProtKB-UniRule"/>
</dbReference>
<dbReference type="InterPro" id="IPR001634">
    <property type="entry name" value="Adenosn_rcpt"/>
</dbReference>
<evidence type="ECO:0000256" key="2">
    <source>
        <dbReference type="ARBA" id="ARBA00022475"/>
    </source>
</evidence>
<sequence>MAKNNVFYTVLEVLIAVACCLGNLLVIWAVWTCGAMRRQPTFCLIISLAVADFLVGAVAIPLSVLVDGRVRTSFYGCLLPSCGEIVVTQASIHSLLAIAVDRCLRVYIPHRYKTMMTQKLSWTIVGVCWVSAGILGSVPVFGWNRHDTLEQMEASNSTTITCTFLAVIPMSFMINFNFFACVLPPMLLMMLLYFYILIKMQHLKGSGASSSEFRSYYQKERKLTHSLILILTVFVVCWLPLHFMNMISFYRPQTTVPHEVFYMGILLSQANSAINPVIYALKIQHIRAALMSLWRRLFMCKEAEETHMSSQTPGNASSCNTHKMRVIQDMINVTTTERDE</sequence>
<keyword evidence="3 11" id="KW-0812">Transmembrane</keyword>
<keyword evidence="14" id="KW-1185">Reference proteome</keyword>
<evidence type="ECO:0000313" key="14">
    <source>
        <dbReference type="Proteomes" id="UP000823561"/>
    </source>
</evidence>
<organism evidence="13 14">
    <name type="scientific">Alosa alosa</name>
    <name type="common">allis shad</name>
    <dbReference type="NCBI Taxonomy" id="278164"/>
    <lineage>
        <taxon>Eukaryota</taxon>
        <taxon>Metazoa</taxon>
        <taxon>Chordata</taxon>
        <taxon>Craniata</taxon>
        <taxon>Vertebrata</taxon>
        <taxon>Euteleostomi</taxon>
        <taxon>Actinopterygii</taxon>
        <taxon>Neopterygii</taxon>
        <taxon>Teleostei</taxon>
        <taxon>Clupei</taxon>
        <taxon>Clupeiformes</taxon>
        <taxon>Clupeoidei</taxon>
        <taxon>Clupeidae</taxon>
        <taxon>Alosa</taxon>
    </lineage>
</organism>
<comment type="subcellular location">
    <subcellularLocation>
        <location evidence="1 11">Cell membrane</location>
        <topology evidence="1 11">Multi-pass membrane protein</topology>
    </subcellularLocation>
</comment>
<feature type="domain" description="G-protein coupled receptors family 1 profile" evidence="12">
    <location>
        <begin position="22"/>
        <end position="279"/>
    </location>
</feature>
<keyword evidence="5 11" id="KW-0297">G-protein coupled receptor</keyword>
<dbReference type="PANTHER" id="PTHR24246">
    <property type="entry name" value="OLFACTORY RECEPTOR AND ADENOSINE RECEPTOR"/>
    <property type="match status" value="1"/>
</dbReference>
<evidence type="ECO:0000256" key="11">
    <source>
        <dbReference type="RuleBase" id="RU201114"/>
    </source>
</evidence>
<protein>
    <recommendedName>
        <fullName evidence="12">G-protein coupled receptors family 1 profile domain-containing protein</fullName>
    </recommendedName>
</protein>
<dbReference type="Gene3D" id="1.20.1070.10">
    <property type="entry name" value="Rhodopsin 7-helix transmembrane proteins"/>
    <property type="match status" value="1"/>
</dbReference>
<dbReference type="SUPFAM" id="SSF81321">
    <property type="entry name" value="Family A G protein-coupled receptor-like"/>
    <property type="match status" value="1"/>
</dbReference>
<evidence type="ECO:0000256" key="5">
    <source>
        <dbReference type="ARBA" id="ARBA00023040"/>
    </source>
</evidence>
<keyword evidence="6 11" id="KW-0472">Membrane</keyword>
<dbReference type="PROSITE" id="PS50262">
    <property type="entry name" value="G_PROTEIN_RECEP_F1_2"/>
    <property type="match status" value="1"/>
</dbReference>
<dbReference type="GO" id="GO:0005886">
    <property type="term" value="C:plasma membrane"/>
    <property type="evidence" value="ECO:0007669"/>
    <property type="project" value="UniProtKB-SubCell"/>
</dbReference>
<accession>A0AAV6GNI0</accession>
<dbReference type="GO" id="GO:0030425">
    <property type="term" value="C:dendrite"/>
    <property type="evidence" value="ECO:0007669"/>
    <property type="project" value="TreeGrafter"/>
</dbReference>
<keyword evidence="2 11" id="KW-1003">Cell membrane</keyword>
<keyword evidence="9 11" id="KW-0325">Glycoprotein</keyword>
<evidence type="ECO:0000256" key="8">
    <source>
        <dbReference type="ARBA" id="ARBA00023170"/>
    </source>
</evidence>
<proteinExistence type="inferred from homology"/>
<feature type="transmembrane region" description="Helical" evidence="11">
    <location>
        <begin position="261"/>
        <end position="281"/>
    </location>
</feature>
<dbReference type="Pfam" id="PF00001">
    <property type="entry name" value="7tm_1"/>
    <property type="match status" value="1"/>
</dbReference>
<name>A0AAV6GNI0_9TELE</name>
<evidence type="ECO:0000256" key="3">
    <source>
        <dbReference type="ARBA" id="ARBA00022692"/>
    </source>
</evidence>
<evidence type="ECO:0000256" key="4">
    <source>
        <dbReference type="ARBA" id="ARBA00022989"/>
    </source>
</evidence>
<dbReference type="SMART" id="SM01381">
    <property type="entry name" value="7TM_GPCR_Srsx"/>
    <property type="match status" value="1"/>
</dbReference>
<comment type="caution">
    <text evidence="13">The sequence shown here is derived from an EMBL/GenBank/DDBJ whole genome shotgun (WGS) entry which is preliminary data.</text>
</comment>
<dbReference type="PROSITE" id="PS00237">
    <property type="entry name" value="G_PROTEIN_RECEP_F1_1"/>
    <property type="match status" value="1"/>
</dbReference>
<keyword evidence="4 11" id="KW-1133">Transmembrane helix</keyword>
<feature type="transmembrane region" description="Helical" evidence="11">
    <location>
        <begin position="6"/>
        <end position="30"/>
    </location>
</feature>
<dbReference type="Proteomes" id="UP000823561">
    <property type="component" value="Chromosome 10"/>
</dbReference>
<dbReference type="PRINTS" id="PR00237">
    <property type="entry name" value="GPCRRHODOPSN"/>
</dbReference>
<evidence type="ECO:0000259" key="12">
    <source>
        <dbReference type="PROSITE" id="PS50262"/>
    </source>
</evidence>
<reference evidence="13" key="1">
    <citation type="submission" date="2020-10" db="EMBL/GenBank/DDBJ databases">
        <title>Chromosome-scale genome assembly of the Allis shad, Alosa alosa.</title>
        <authorList>
            <person name="Margot Z."/>
            <person name="Christophe K."/>
            <person name="Cabau C."/>
            <person name="Louis A."/>
            <person name="Berthelot C."/>
            <person name="Parey E."/>
            <person name="Roest Crollius H."/>
            <person name="Montfort J."/>
            <person name="Robinson-Rechavi M."/>
            <person name="Bucao C."/>
            <person name="Bouchez O."/>
            <person name="Gislard M."/>
            <person name="Lluch J."/>
            <person name="Milhes M."/>
            <person name="Lampietro C."/>
            <person name="Lopez Roques C."/>
            <person name="Donnadieu C."/>
            <person name="Braasch I."/>
            <person name="Desvignes T."/>
            <person name="Postlethwait J."/>
            <person name="Bobe J."/>
            <person name="Guiguen Y."/>
        </authorList>
    </citation>
    <scope>NUCLEOTIDE SEQUENCE</scope>
    <source>
        <strain evidence="13">M-15738</strain>
        <tissue evidence="13">Blood</tissue>
    </source>
</reference>
<dbReference type="PANTHER" id="PTHR24246:SF54">
    <property type="entry name" value="ADENOSINE RECEPTOR A1-RELATED"/>
    <property type="match status" value="1"/>
</dbReference>
<gene>
    <name evidence="13" type="ORF">AALO_G00141690</name>
</gene>
<keyword evidence="8 11" id="KW-0675">Receptor</keyword>